<proteinExistence type="predicted"/>
<name>A0ABM7XAS3_9BACT</name>
<reference evidence="4" key="1">
    <citation type="journal article" date="2022" name="Int. J. Syst. Evol. Microbiol.">
        <title>Anaeromyxobacter oryzae sp. nov., Anaeromyxobacter diazotrophicus sp. nov. and Anaeromyxobacter paludicola sp. nov., isolated from paddy soils.</title>
        <authorList>
            <person name="Itoh H."/>
            <person name="Xu Z."/>
            <person name="Mise K."/>
            <person name="Masuda Y."/>
            <person name="Ushijima N."/>
            <person name="Hayakawa C."/>
            <person name="Shiratori Y."/>
            <person name="Senoo K."/>
        </authorList>
    </citation>
    <scope>NUCLEOTIDE SEQUENCE [LARGE SCALE GENOMIC DNA]</scope>
    <source>
        <strain evidence="4">Red630</strain>
    </source>
</reference>
<dbReference type="InterPro" id="IPR007197">
    <property type="entry name" value="rSAM"/>
</dbReference>
<dbReference type="Gene3D" id="3.80.30.20">
    <property type="entry name" value="tm_1862 like domain"/>
    <property type="match status" value="1"/>
</dbReference>
<dbReference type="InterPro" id="IPR058240">
    <property type="entry name" value="rSAM_sf"/>
</dbReference>
<organism evidence="3 4">
    <name type="scientific">Anaeromyxobacter paludicola</name>
    <dbReference type="NCBI Taxonomy" id="2918171"/>
    <lineage>
        <taxon>Bacteria</taxon>
        <taxon>Pseudomonadati</taxon>
        <taxon>Myxococcota</taxon>
        <taxon>Myxococcia</taxon>
        <taxon>Myxococcales</taxon>
        <taxon>Cystobacterineae</taxon>
        <taxon>Anaeromyxobacteraceae</taxon>
        <taxon>Anaeromyxobacter</taxon>
    </lineage>
</organism>
<keyword evidence="4" id="KW-1185">Reference proteome</keyword>
<dbReference type="PANTHER" id="PTHR42731:SF1">
    <property type="entry name" value="RADICAL SAM DOMAIN PROTEIN"/>
    <property type="match status" value="1"/>
</dbReference>
<dbReference type="SFLD" id="SFLDG01082">
    <property type="entry name" value="B12-binding_domain_containing"/>
    <property type="match status" value="1"/>
</dbReference>
<dbReference type="InterPro" id="IPR018768">
    <property type="entry name" value="DUF2344"/>
</dbReference>
<feature type="domain" description="Radical SAM core" evidence="2">
    <location>
        <begin position="257"/>
        <end position="497"/>
    </location>
</feature>
<sequence length="888" mass="98372">MNAPETLDELILRAQKPSRYVGEEFGAVKKDLSAVRLRFGLAFPDTYEVGMSNLGFRLLYHTLNDRPEIACERLFLPWPDLEAALRERGEPLFSLESRLPARDFDVLGITLQFELCYTSCLALLDLAGVPLLAKDRGPGDPLVVGGGPCAYNPEPVADFFDCFVVGEGEEAVHELSRAVMDWKGSGASRGALLEALARIPGVYVPSFFRPHYHPETKVLTGLEPLLPGYEKVERRVMPDLDALSTSAYERPVVPFMQTVHDRLPIELQRGCTRGCRFCQVGMITRPTRQRSPGEILRLAEQGLKASGYEEVGLLSLSSGDYDCLNPLLDDFLARWEGERISMSLPSLRTETMSESLAQKIGRVRKTGFTLAPEAATERMRAVINKGNREEDLLRAVESIFKNGWSLLKLYFMIGLPEERDEDVVAIAQLAKKCLAAARRVLPKGQGSAAINLGASTFVPKPFTPFQWEPMIPPEETRRRQALVSAELGGRHGAISFKPHESRQSSIEGALALGDRRAGTAVLHAFRKGQRLDGWTEWFREDAWLEAFAECERVHGVGIAFFAHRRRRFDEVLPWDRIDCGVTKAYLQKQLAAARNLAEVPDCVLAPCTVCGACDYEVVKNRVYEAKDYVPAPLPPPRAPLPEARSFVRVRYGKLGRLVALSHLEIMHAILRAVRRAGLPVAWSQGFHPKPRVSFGPALPVGVESRCEYLDLELHGVHEPAEVAGKLAPQLPPGLPLYEARAIDPRERSISDAQLAVHYLASFPESWDVTDLSERVATFQGQERSVVHRAPPPRPRGKRNEKIARGKQREIDLKCIVTHLSVEVGGQVTFSLKADPTGSAKPAEVLAAIFGDGAPPRGVKVLKEGVSFARAEVPRSQPGQPRTPRYSDA</sequence>
<dbReference type="SFLD" id="SFLDS00029">
    <property type="entry name" value="Radical_SAM"/>
    <property type="match status" value="1"/>
</dbReference>
<dbReference type="NCBIfam" id="TIGR03960">
    <property type="entry name" value="rSAM_fuse_unch"/>
    <property type="match status" value="1"/>
</dbReference>
<accession>A0ABM7XAS3</accession>
<evidence type="ECO:0000259" key="2">
    <source>
        <dbReference type="PROSITE" id="PS51918"/>
    </source>
</evidence>
<dbReference type="InterPro" id="IPR045784">
    <property type="entry name" value="Radical_SAM_N2"/>
</dbReference>
<evidence type="ECO:0000313" key="4">
    <source>
        <dbReference type="Proteomes" id="UP001162734"/>
    </source>
</evidence>
<dbReference type="Pfam" id="PF19864">
    <property type="entry name" value="Radical_SAM_N2"/>
    <property type="match status" value="1"/>
</dbReference>
<dbReference type="EMBL" id="AP025592">
    <property type="protein sequence ID" value="BDG08954.1"/>
    <property type="molecule type" value="Genomic_DNA"/>
</dbReference>
<dbReference type="Proteomes" id="UP001162734">
    <property type="component" value="Chromosome"/>
</dbReference>
<feature type="region of interest" description="Disordered" evidence="1">
    <location>
        <begin position="783"/>
        <end position="804"/>
    </location>
</feature>
<dbReference type="RefSeq" id="WP_248340489.1">
    <property type="nucleotide sequence ID" value="NZ_AP025592.1"/>
</dbReference>
<dbReference type="PANTHER" id="PTHR42731">
    <property type="entry name" value="SLL1084 PROTEIN"/>
    <property type="match status" value="1"/>
</dbReference>
<dbReference type="PROSITE" id="PS51918">
    <property type="entry name" value="RADICAL_SAM"/>
    <property type="match status" value="1"/>
</dbReference>
<dbReference type="InterPro" id="IPR006638">
    <property type="entry name" value="Elp3/MiaA/NifB-like_rSAM"/>
</dbReference>
<dbReference type="NCBIfam" id="TIGR03936">
    <property type="entry name" value="sam_1_link_chp"/>
    <property type="match status" value="1"/>
</dbReference>
<dbReference type="SUPFAM" id="SSF102114">
    <property type="entry name" value="Radical SAM enzymes"/>
    <property type="match status" value="1"/>
</dbReference>
<dbReference type="InterPro" id="IPR023862">
    <property type="entry name" value="CHP03960_rSAM"/>
</dbReference>
<dbReference type="Pfam" id="PF10105">
    <property type="entry name" value="DUF2344"/>
    <property type="match status" value="1"/>
</dbReference>
<gene>
    <name evidence="3" type="ORF">AMPC_20670</name>
</gene>
<evidence type="ECO:0000313" key="3">
    <source>
        <dbReference type="EMBL" id="BDG08954.1"/>
    </source>
</evidence>
<evidence type="ECO:0000256" key="1">
    <source>
        <dbReference type="SAM" id="MobiDB-lite"/>
    </source>
</evidence>
<dbReference type="InterPro" id="IPR023404">
    <property type="entry name" value="rSAM_horseshoe"/>
</dbReference>
<protein>
    <submittedName>
        <fullName evidence="3">B12-binding protein</fullName>
    </submittedName>
</protein>
<dbReference type="Pfam" id="PF04055">
    <property type="entry name" value="Radical_SAM"/>
    <property type="match status" value="1"/>
</dbReference>
<dbReference type="CDD" id="cd01335">
    <property type="entry name" value="Radical_SAM"/>
    <property type="match status" value="1"/>
</dbReference>
<dbReference type="SMART" id="SM00729">
    <property type="entry name" value="Elp3"/>
    <property type="match status" value="1"/>
</dbReference>